<dbReference type="InterPro" id="IPR029058">
    <property type="entry name" value="AB_hydrolase_fold"/>
</dbReference>
<organism evidence="1">
    <name type="scientific">marine sediment metagenome</name>
    <dbReference type="NCBI Taxonomy" id="412755"/>
    <lineage>
        <taxon>unclassified sequences</taxon>
        <taxon>metagenomes</taxon>
        <taxon>ecological metagenomes</taxon>
    </lineage>
</organism>
<proteinExistence type="predicted"/>
<sequence>MTFVLCVITVVASDLALAAPRDVKTTKPKPPQFFPGKITKVRIPGAQIVDKKDREFVVYVPADYTDVRRWPVIFSFAGLGGSAEIEPIKSITQGKGFIVVGVAYYMRGKEGYKHYTRDIQNIKKAVRYLGQYLE</sequence>
<evidence type="ECO:0008006" key="2">
    <source>
        <dbReference type="Google" id="ProtNLM"/>
    </source>
</evidence>
<feature type="non-terminal residue" evidence="1">
    <location>
        <position position="134"/>
    </location>
</feature>
<dbReference type="Gene3D" id="3.40.50.1820">
    <property type="entry name" value="alpha/beta hydrolase"/>
    <property type="match status" value="1"/>
</dbReference>
<accession>X0SK24</accession>
<comment type="caution">
    <text evidence="1">The sequence shown here is derived from an EMBL/GenBank/DDBJ whole genome shotgun (WGS) entry which is preliminary data.</text>
</comment>
<protein>
    <recommendedName>
        <fullName evidence="2">Xaa-Pro dipeptidyl-peptidase-like domain-containing protein</fullName>
    </recommendedName>
</protein>
<dbReference type="AlphaFoldDB" id="X0SK24"/>
<gene>
    <name evidence="1" type="ORF">S01H1_06470</name>
</gene>
<dbReference type="EMBL" id="BARS01003341">
    <property type="protein sequence ID" value="GAF81369.1"/>
    <property type="molecule type" value="Genomic_DNA"/>
</dbReference>
<dbReference type="SUPFAM" id="SSF53474">
    <property type="entry name" value="alpha/beta-Hydrolases"/>
    <property type="match status" value="1"/>
</dbReference>
<reference evidence="1" key="1">
    <citation type="journal article" date="2014" name="Front. Microbiol.">
        <title>High frequency of phylogenetically diverse reductive dehalogenase-homologous genes in deep subseafloor sedimentary metagenomes.</title>
        <authorList>
            <person name="Kawai M."/>
            <person name="Futagami T."/>
            <person name="Toyoda A."/>
            <person name="Takaki Y."/>
            <person name="Nishi S."/>
            <person name="Hori S."/>
            <person name="Arai W."/>
            <person name="Tsubouchi T."/>
            <person name="Morono Y."/>
            <person name="Uchiyama I."/>
            <person name="Ito T."/>
            <person name="Fujiyama A."/>
            <person name="Inagaki F."/>
            <person name="Takami H."/>
        </authorList>
    </citation>
    <scope>NUCLEOTIDE SEQUENCE</scope>
    <source>
        <strain evidence="1">Expedition CK06-06</strain>
    </source>
</reference>
<name>X0SK24_9ZZZZ</name>
<evidence type="ECO:0000313" key="1">
    <source>
        <dbReference type="EMBL" id="GAF81369.1"/>
    </source>
</evidence>